<name>A0AAN5ICI8_9BILA</name>
<feature type="transmembrane region" description="Helical" evidence="2">
    <location>
        <begin position="67"/>
        <end position="87"/>
    </location>
</feature>
<feature type="non-terminal residue" evidence="3">
    <location>
        <position position="1"/>
    </location>
</feature>
<feature type="transmembrane region" description="Helical" evidence="2">
    <location>
        <begin position="391"/>
        <end position="409"/>
    </location>
</feature>
<feature type="transmembrane region" description="Helical" evidence="2">
    <location>
        <begin position="99"/>
        <end position="121"/>
    </location>
</feature>
<sequence>QMERCLPMDEIPNDSSSSSSSQQEEIPPQRKTRSRRALIGPFSLLITLTGFDLQTSLCGNRNPRCRSIVSTILFTFVVILFLVRFFFVMSTKAPSLSFGWADSNIVGFTAFQSLVALILLARWTATGVYSQVYTEILTVKRYYTHSLRSSLHDKSQFILGLVLGVIYVCVTIASSIKSSIYGRYSVEVNGTTIQLHPGYFIFSIDNLYGAEIVVGIWMALCTVLATASYVYIHIGVRMELKKFNDDLIDSMERKTLLDSLSSFNLRHISLLRLVVLLTDKMSSFASFSTFTILIANVNAFFQLSSIASANAFGTVMSILWMLSTSIFLLLVLNPPATIQQLLQQSTSLVLNHNELIAHPDKMALAQLMVTRNRVTPTRMAIMNAIVVNTHTPHLITLIVPAIVAVLSYAKRFQQ</sequence>
<evidence type="ECO:0000313" key="3">
    <source>
        <dbReference type="EMBL" id="GMR61197.1"/>
    </source>
</evidence>
<dbReference type="EMBL" id="BTRK01000006">
    <property type="protein sequence ID" value="GMR61197.1"/>
    <property type="molecule type" value="Genomic_DNA"/>
</dbReference>
<dbReference type="AlphaFoldDB" id="A0AAN5ICI8"/>
<proteinExistence type="predicted"/>
<feature type="transmembrane region" description="Helical" evidence="2">
    <location>
        <begin position="313"/>
        <end position="332"/>
    </location>
</feature>
<dbReference type="Proteomes" id="UP001328107">
    <property type="component" value="Unassembled WGS sequence"/>
</dbReference>
<keyword evidence="2" id="KW-0472">Membrane</keyword>
<feature type="region of interest" description="Disordered" evidence="1">
    <location>
        <begin position="1"/>
        <end position="33"/>
    </location>
</feature>
<feature type="transmembrane region" description="Helical" evidence="2">
    <location>
        <begin position="157"/>
        <end position="176"/>
    </location>
</feature>
<feature type="non-terminal residue" evidence="3">
    <location>
        <position position="414"/>
    </location>
</feature>
<keyword evidence="2" id="KW-1133">Transmembrane helix</keyword>
<evidence type="ECO:0000313" key="4">
    <source>
        <dbReference type="Proteomes" id="UP001328107"/>
    </source>
</evidence>
<dbReference type="PANTHER" id="PTHR31930">
    <property type="entry name" value="SERPENTINE RECEPTOR, CLASS R"/>
    <property type="match status" value="1"/>
</dbReference>
<gene>
    <name evidence="3" type="ORF">PMAYCL1PPCAC_31392</name>
</gene>
<keyword evidence="4" id="KW-1185">Reference proteome</keyword>
<keyword evidence="2" id="KW-0812">Transmembrane</keyword>
<feature type="transmembrane region" description="Helical" evidence="2">
    <location>
        <begin position="281"/>
        <end position="301"/>
    </location>
</feature>
<dbReference type="PANTHER" id="PTHR31930:SF1">
    <property type="entry name" value="SERPENTINE RECEPTOR, CLASS R"/>
    <property type="match status" value="1"/>
</dbReference>
<evidence type="ECO:0000256" key="2">
    <source>
        <dbReference type="SAM" id="Phobius"/>
    </source>
</evidence>
<feature type="transmembrane region" description="Helical" evidence="2">
    <location>
        <begin position="212"/>
        <end position="234"/>
    </location>
</feature>
<accession>A0AAN5ICI8</accession>
<protein>
    <submittedName>
        <fullName evidence="3">Uncharacterized protein</fullName>
    </submittedName>
</protein>
<dbReference type="InterPro" id="IPR004950">
    <property type="entry name" value="DUF267_CAE_spp"/>
</dbReference>
<comment type="caution">
    <text evidence="3">The sequence shown here is derived from an EMBL/GenBank/DDBJ whole genome shotgun (WGS) entry which is preliminary data.</text>
</comment>
<evidence type="ECO:0000256" key="1">
    <source>
        <dbReference type="SAM" id="MobiDB-lite"/>
    </source>
</evidence>
<organism evidence="3 4">
    <name type="scientific">Pristionchus mayeri</name>
    <dbReference type="NCBI Taxonomy" id="1317129"/>
    <lineage>
        <taxon>Eukaryota</taxon>
        <taxon>Metazoa</taxon>
        <taxon>Ecdysozoa</taxon>
        <taxon>Nematoda</taxon>
        <taxon>Chromadorea</taxon>
        <taxon>Rhabditida</taxon>
        <taxon>Rhabditina</taxon>
        <taxon>Diplogasteromorpha</taxon>
        <taxon>Diplogasteroidea</taxon>
        <taxon>Neodiplogasteridae</taxon>
        <taxon>Pristionchus</taxon>
    </lineage>
</organism>
<dbReference type="Pfam" id="PF03268">
    <property type="entry name" value="DUF267"/>
    <property type="match status" value="1"/>
</dbReference>
<reference evidence="4" key="1">
    <citation type="submission" date="2022-10" db="EMBL/GenBank/DDBJ databases">
        <title>Genome assembly of Pristionchus species.</title>
        <authorList>
            <person name="Yoshida K."/>
            <person name="Sommer R.J."/>
        </authorList>
    </citation>
    <scope>NUCLEOTIDE SEQUENCE [LARGE SCALE GENOMIC DNA]</scope>
    <source>
        <strain evidence="4">RS5460</strain>
    </source>
</reference>